<keyword evidence="2" id="KW-1185">Reference proteome</keyword>
<accession>A0ACC1YDB1</accession>
<dbReference type="Proteomes" id="UP001164539">
    <property type="component" value="Chromosome 4"/>
</dbReference>
<name>A0ACC1YDB1_MELAZ</name>
<evidence type="ECO:0000313" key="2">
    <source>
        <dbReference type="Proteomes" id="UP001164539"/>
    </source>
</evidence>
<protein>
    <submittedName>
        <fullName evidence="1">3-isopropylmalate dehydratase large subunit-like</fullName>
    </submittedName>
</protein>
<comment type="caution">
    <text evidence="1">The sequence shown here is derived from an EMBL/GenBank/DDBJ whole genome shotgun (WGS) entry which is preliminary data.</text>
</comment>
<reference evidence="1 2" key="1">
    <citation type="journal article" date="2023" name="Science">
        <title>Complex scaffold remodeling in plant triterpene biosynthesis.</title>
        <authorList>
            <person name="De La Pena R."/>
            <person name="Hodgson H."/>
            <person name="Liu J.C."/>
            <person name="Stephenson M.J."/>
            <person name="Martin A.C."/>
            <person name="Owen C."/>
            <person name="Harkess A."/>
            <person name="Leebens-Mack J."/>
            <person name="Jimenez L.E."/>
            <person name="Osbourn A."/>
            <person name="Sattely E.S."/>
        </authorList>
    </citation>
    <scope>NUCLEOTIDE SEQUENCE [LARGE SCALE GENOMIC DNA]</scope>
    <source>
        <strain evidence="2">cv. JPN11</strain>
        <tissue evidence="1">Leaf</tissue>
    </source>
</reference>
<gene>
    <name evidence="1" type="ORF">OWV82_009456</name>
</gene>
<organism evidence="1 2">
    <name type="scientific">Melia azedarach</name>
    <name type="common">Chinaberry tree</name>
    <dbReference type="NCBI Taxonomy" id="155640"/>
    <lineage>
        <taxon>Eukaryota</taxon>
        <taxon>Viridiplantae</taxon>
        <taxon>Streptophyta</taxon>
        <taxon>Embryophyta</taxon>
        <taxon>Tracheophyta</taxon>
        <taxon>Spermatophyta</taxon>
        <taxon>Magnoliopsida</taxon>
        <taxon>eudicotyledons</taxon>
        <taxon>Gunneridae</taxon>
        <taxon>Pentapetalae</taxon>
        <taxon>rosids</taxon>
        <taxon>malvids</taxon>
        <taxon>Sapindales</taxon>
        <taxon>Meliaceae</taxon>
        <taxon>Melia</taxon>
    </lineage>
</organism>
<dbReference type="EMBL" id="CM051397">
    <property type="protein sequence ID" value="KAJ4721810.1"/>
    <property type="molecule type" value="Genomic_DNA"/>
</dbReference>
<proteinExistence type="predicted"/>
<sequence>MQHGYRRLGERMEWSLLIAQHLSILRIRLLWPMNHFTVMIKQVFLPSRFDISKLEPLVAKPHSSDNLALPRECKDAKIERVYIGSCTGEKTEDFLAAAIVFLASVRAILNVTYFYCYFTIH</sequence>
<evidence type="ECO:0000313" key="1">
    <source>
        <dbReference type="EMBL" id="KAJ4721810.1"/>
    </source>
</evidence>